<evidence type="ECO:0000313" key="3">
    <source>
        <dbReference type="Proteomes" id="UP001617669"/>
    </source>
</evidence>
<protein>
    <submittedName>
        <fullName evidence="2">DUF6056 family protein</fullName>
    </submittedName>
</protein>
<gene>
    <name evidence="2" type="ORF">ACIKP9_04190</name>
</gene>
<dbReference type="RefSeq" id="WP_400879679.1">
    <property type="nucleotide sequence ID" value="NZ_JBIWXY010000001.1"/>
</dbReference>
<dbReference type="InterPro" id="IPR045691">
    <property type="entry name" value="DUF6056"/>
</dbReference>
<dbReference type="Proteomes" id="UP001617669">
    <property type="component" value="Unassembled WGS sequence"/>
</dbReference>
<name>A0ABW8GJR3_9PROT</name>
<sequence length="458" mass="51143">MRGIWIMTLVLFLAWVLWNAFQAIPAVDDFCYGHGGKLNGVLGNVIDVYQHWSGRYTATFLITLFGGSERTLLHYYFLVPLSILLLNVYAVRRLLSVFCEDRLIIWLGVSALLLAFFQMRQSLFWLAGGATYGIASGIFLLLIAEEFKILVAQVPATTKRLLVICTGTILLAGCNEGAMLAHIALLVPLSLLYYISHKSKKMLWVLGVAMLAALVAGAAPGNFARASIMHEHLGVFQAAWLSLVMIVRRYLLALVLLVVVFHVFFRLFPSTKPTPVVAPSDKLVFVLLLFFALWAGIFARAYVMGDLGPSRTRTQDFMLIILMAFCLARYGYFKWGLGGAGHRGMPQSDNQPAIWGIVMVTMVSLVLLGTYIRYPNQSWGQVMGDVRASAELRQFMDQRFSQVSKAAGKFSSLEVDAYAAPRKPITFFSDITPDTQQWENTCFSNYFGLQQILTKTVH</sequence>
<keyword evidence="3" id="KW-1185">Reference proteome</keyword>
<keyword evidence="1" id="KW-0472">Membrane</keyword>
<accession>A0ABW8GJR3</accession>
<comment type="caution">
    <text evidence="2">The sequence shown here is derived from an EMBL/GenBank/DDBJ whole genome shotgun (WGS) entry which is preliminary data.</text>
</comment>
<feature type="transmembrane region" description="Helical" evidence="1">
    <location>
        <begin position="202"/>
        <end position="220"/>
    </location>
</feature>
<keyword evidence="1" id="KW-1133">Transmembrane helix</keyword>
<keyword evidence="1" id="KW-0812">Transmembrane</keyword>
<reference evidence="2 3" key="1">
    <citation type="submission" date="2024-11" db="EMBL/GenBank/DDBJ databases">
        <authorList>
            <person name="Kaparullina E.N."/>
            <person name="Delegan Y.A."/>
            <person name="Doronina N.V."/>
        </authorList>
    </citation>
    <scope>NUCLEOTIDE SEQUENCE [LARGE SCALE GENOMIC DNA]</scope>
    <source>
        <strain evidence="2 3">7sh_L</strain>
    </source>
</reference>
<organism evidence="2 3">
    <name type="scientific">Methylobacillus methanolivorans</name>
    <dbReference type="NCBI Taxonomy" id="1848927"/>
    <lineage>
        <taxon>Bacteria</taxon>
        <taxon>Pseudomonadati</taxon>
        <taxon>Pseudomonadota</taxon>
        <taxon>Betaproteobacteria</taxon>
        <taxon>Nitrosomonadales</taxon>
        <taxon>Methylophilaceae</taxon>
        <taxon>Methylobacillus</taxon>
    </lineage>
</organism>
<dbReference type="EMBL" id="JBIWXY010000001">
    <property type="protein sequence ID" value="MFJ5445419.1"/>
    <property type="molecule type" value="Genomic_DNA"/>
</dbReference>
<feature type="transmembrane region" description="Helical" evidence="1">
    <location>
        <begin position="353"/>
        <end position="374"/>
    </location>
</feature>
<feature type="transmembrane region" description="Helical" evidence="1">
    <location>
        <begin position="73"/>
        <end position="91"/>
    </location>
</feature>
<dbReference type="Pfam" id="PF19528">
    <property type="entry name" value="DUF6056"/>
    <property type="match status" value="1"/>
</dbReference>
<evidence type="ECO:0000313" key="2">
    <source>
        <dbReference type="EMBL" id="MFJ5445419.1"/>
    </source>
</evidence>
<feature type="transmembrane region" description="Helical" evidence="1">
    <location>
        <begin position="156"/>
        <end position="173"/>
    </location>
</feature>
<feature type="transmembrane region" description="Helical" evidence="1">
    <location>
        <begin position="315"/>
        <end position="333"/>
    </location>
</feature>
<proteinExistence type="predicted"/>
<evidence type="ECO:0000256" key="1">
    <source>
        <dbReference type="SAM" id="Phobius"/>
    </source>
</evidence>
<feature type="transmembrane region" description="Helical" evidence="1">
    <location>
        <begin position="250"/>
        <end position="268"/>
    </location>
</feature>
<feature type="transmembrane region" description="Helical" evidence="1">
    <location>
        <begin position="125"/>
        <end position="144"/>
    </location>
</feature>
<feature type="transmembrane region" description="Helical" evidence="1">
    <location>
        <begin position="283"/>
        <end position="303"/>
    </location>
</feature>
<feature type="transmembrane region" description="Helical" evidence="1">
    <location>
        <begin position="103"/>
        <end position="119"/>
    </location>
</feature>